<organism evidence="1 2">
    <name type="scientific">Helicostylum pulchrum</name>
    <dbReference type="NCBI Taxonomy" id="562976"/>
    <lineage>
        <taxon>Eukaryota</taxon>
        <taxon>Fungi</taxon>
        <taxon>Fungi incertae sedis</taxon>
        <taxon>Mucoromycota</taxon>
        <taxon>Mucoromycotina</taxon>
        <taxon>Mucoromycetes</taxon>
        <taxon>Mucorales</taxon>
        <taxon>Mucorineae</taxon>
        <taxon>Mucoraceae</taxon>
        <taxon>Helicostylum</taxon>
    </lineage>
</organism>
<comment type="caution">
    <text evidence="1">The sequence shown here is derived from an EMBL/GenBank/DDBJ whole genome shotgun (WGS) entry which is preliminary data.</text>
</comment>
<name>A0ABP9YI18_9FUNG</name>
<dbReference type="Proteomes" id="UP001476247">
    <property type="component" value="Unassembled WGS sequence"/>
</dbReference>
<gene>
    <name evidence="1" type="ORF">HPULCUR_011956</name>
</gene>
<sequence length="237" mass="26433">MSQDSEESWRNIPNCIGTVYDPNPLADGWIVRHGPDIPALNELKNKLIVNTPPTEPERTARVLPANVNLTRRPDISQNIAKPQAAVSPRPTSKRRVLPQLKKHTVASRGYSSFSSLINPIMEANRLYMNLNQQQKEIHKAVLSEKKNVFIIGSAGIKNHEELVCDMTENNHDHIAITSATSAAAMNVRGSTLNRKIRRDERPFGGIQVILCGDSDLLPPGTRKETFESEICQDVIEE</sequence>
<proteinExistence type="predicted"/>
<evidence type="ECO:0008006" key="3">
    <source>
        <dbReference type="Google" id="ProtNLM"/>
    </source>
</evidence>
<evidence type="ECO:0000313" key="2">
    <source>
        <dbReference type="Proteomes" id="UP001476247"/>
    </source>
</evidence>
<protein>
    <recommendedName>
        <fullName evidence="3">ATP-dependent DNA helicase</fullName>
    </recommendedName>
</protein>
<accession>A0ABP9YI18</accession>
<feature type="non-terminal residue" evidence="1">
    <location>
        <position position="237"/>
    </location>
</feature>
<reference evidence="1 2" key="1">
    <citation type="submission" date="2024-04" db="EMBL/GenBank/DDBJ databases">
        <title>genome sequences of Mucor flavus KT1a and Helicostylum pulchrum KT1b strains isolation_sourced from the surface of a dry-aged beef.</title>
        <authorList>
            <person name="Toyotome T."/>
            <person name="Hosono M."/>
            <person name="Torimaru M."/>
            <person name="Fukuda K."/>
            <person name="Mikami N."/>
        </authorList>
    </citation>
    <scope>NUCLEOTIDE SEQUENCE [LARGE SCALE GENOMIC DNA]</scope>
    <source>
        <strain evidence="1 2">KT1b</strain>
    </source>
</reference>
<evidence type="ECO:0000313" key="1">
    <source>
        <dbReference type="EMBL" id="GAA5806422.1"/>
    </source>
</evidence>
<dbReference type="EMBL" id="BAABUJ010000064">
    <property type="protein sequence ID" value="GAA5806422.1"/>
    <property type="molecule type" value="Genomic_DNA"/>
</dbReference>
<keyword evidence="2" id="KW-1185">Reference proteome</keyword>